<dbReference type="EMBL" id="GBRH01200996">
    <property type="protein sequence ID" value="JAD96899.1"/>
    <property type="molecule type" value="Transcribed_RNA"/>
</dbReference>
<proteinExistence type="predicted"/>
<organism evidence="1">
    <name type="scientific">Arundo donax</name>
    <name type="common">Giant reed</name>
    <name type="synonym">Donax arundinaceus</name>
    <dbReference type="NCBI Taxonomy" id="35708"/>
    <lineage>
        <taxon>Eukaryota</taxon>
        <taxon>Viridiplantae</taxon>
        <taxon>Streptophyta</taxon>
        <taxon>Embryophyta</taxon>
        <taxon>Tracheophyta</taxon>
        <taxon>Spermatophyta</taxon>
        <taxon>Magnoliopsida</taxon>
        <taxon>Liliopsida</taxon>
        <taxon>Poales</taxon>
        <taxon>Poaceae</taxon>
        <taxon>PACMAD clade</taxon>
        <taxon>Arundinoideae</taxon>
        <taxon>Arundineae</taxon>
        <taxon>Arundo</taxon>
    </lineage>
</organism>
<dbReference type="AlphaFoldDB" id="A0A0A9E7X7"/>
<protein>
    <submittedName>
        <fullName evidence="1">Uncharacterized protein</fullName>
    </submittedName>
</protein>
<reference evidence="1" key="2">
    <citation type="journal article" date="2015" name="Data Brief">
        <title>Shoot transcriptome of the giant reed, Arundo donax.</title>
        <authorList>
            <person name="Barrero R.A."/>
            <person name="Guerrero F.D."/>
            <person name="Moolhuijzen P."/>
            <person name="Goolsby J.A."/>
            <person name="Tidwell J."/>
            <person name="Bellgard S.E."/>
            <person name="Bellgard M.I."/>
        </authorList>
    </citation>
    <scope>NUCLEOTIDE SEQUENCE</scope>
    <source>
        <tissue evidence="1">Shoot tissue taken approximately 20 cm above the soil surface</tissue>
    </source>
</reference>
<reference evidence="1" key="1">
    <citation type="submission" date="2014-09" db="EMBL/GenBank/DDBJ databases">
        <authorList>
            <person name="Magalhaes I.L.F."/>
            <person name="Oliveira U."/>
            <person name="Santos F.R."/>
            <person name="Vidigal T.H.D.A."/>
            <person name="Brescovit A.D."/>
            <person name="Santos A.J."/>
        </authorList>
    </citation>
    <scope>NUCLEOTIDE SEQUENCE</scope>
    <source>
        <tissue evidence="1">Shoot tissue taken approximately 20 cm above the soil surface</tissue>
    </source>
</reference>
<sequence length="27" mass="3074">MTCTQSSRRKGLTGTLVQMYVSSYYLV</sequence>
<accession>A0A0A9E7X7</accession>
<evidence type="ECO:0000313" key="1">
    <source>
        <dbReference type="EMBL" id="JAD96899.1"/>
    </source>
</evidence>
<name>A0A0A9E7X7_ARUDO</name>